<proteinExistence type="predicted"/>
<protein>
    <submittedName>
        <fullName evidence="2">Uncharacterized protein</fullName>
    </submittedName>
</protein>
<dbReference type="PANTHER" id="PTHR38899">
    <property type="entry name" value="DOMAIN OOKINETE PROTEIN, PUTATIVE-RELATED"/>
    <property type="match status" value="1"/>
</dbReference>
<feature type="region of interest" description="Disordered" evidence="1">
    <location>
        <begin position="1"/>
        <end position="86"/>
    </location>
</feature>
<comment type="caution">
    <text evidence="2">The sequence shown here is derived from an EMBL/GenBank/DDBJ whole genome shotgun (WGS) entry which is preliminary data.</text>
</comment>
<dbReference type="Proteomes" id="UP001189429">
    <property type="component" value="Unassembled WGS sequence"/>
</dbReference>
<reference evidence="2" key="1">
    <citation type="submission" date="2023-10" db="EMBL/GenBank/DDBJ databases">
        <authorList>
            <person name="Chen Y."/>
            <person name="Shah S."/>
            <person name="Dougan E. K."/>
            <person name="Thang M."/>
            <person name="Chan C."/>
        </authorList>
    </citation>
    <scope>NUCLEOTIDE SEQUENCE [LARGE SCALE GENOMIC DNA]</scope>
</reference>
<gene>
    <name evidence="2" type="ORF">PCOR1329_LOCUS47488</name>
</gene>
<dbReference type="PANTHER" id="PTHR38899:SF1">
    <property type="entry name" value="PROTEIN KINASE"/>
    <property type="match status" value="1"/>
</dbReference>
<name>A0ABN9UD12_9DINO</name>
<feature type="compositionally biased region" description="Basic and acidic residues" evidence="1">
    <location>
        <begin position="47"/>
        <end position="57"/>
    </location>
</feature>
<organism evidence="2 3">
    <name type="scientific">Prorocentrum cordatum</name>
    <dbReference type="NCBI Taxonomy" id="2364126"/>
    <lineage>
        <taxon>Eukaryota</taxon>
        <taxon>Sar</taxon>
        <taxon>Alveolata</taxon>
        <taxon>Dinophyceae</taxon>
        <taxon>Prorocentrales</taxon>
        <taxon>Prorocentraceae</taxon>
        <taxon>Prorocentrum</taxon>
    </lineage>
</organism>
<evidence type="ECO:0000256" key="1">
    <source>
        <dbReference type="SAM" id="MobiDB-lite"/>
    </source>
</evidence>
<sequence length="613" mass="67188">MKSFHNLRGPRIWSKEKRRIHPTEESQIGSQETLSTCPAESGLSSDGHCRHDERKSAASEAGVIPRALARHPSTGSNDSTGSRRPAARLTMNHMKSVRETLPTLKPGTVVTTKSARVNMLVVRNPKEWSEGDVDGGVGKPGIISAIDIVAGDCTVYWYESGQVNNCSIGRKGVLCKPCGAIPGSLGGDDGLANVGMVHSAMEAMRTLFGGRAKRGHQTETPVEPFTRHISPFDRKISYTQYAEKTQTAIIFDWDDTLFPTTYVKHDLGLSINHGLKDQALSPRKMVRVQTALARAACAAGRLLQLADERGKVVIVTLARSPWVTDSCRNFYPGMGELIKKLGIQIVYARDGEQIEHNKVNSMAEDQFETFWAETKGRAISKVLSDVYSQYEGQSWKNILSVGDSHFERYGTMAATMQYAAVQGLGFFLQEICPGSLQATASACEGSKGSTRSSLSVSSVKSFESRGSGRRMSWEGTVGGYQVKVRTKTFRMLDDPTEEELIPKKKTGHKHKHNLSRGRADFLVRRWAPLTAPPLARSARHGGESSADPRSTCGPPKVDACAVISASIIVQMCLMYRWLPLMVELDEGFDVDLNSLDGEAAFEKVESMLFGLKD</sequence>
<feature type="compositionally biased region" description="Polar residues" evidence="1">
    <location>
        <begin position="73"/>
        <end position="82"/>
    </location>
</feature>
<evidence type="ECO:0000313" key="2">
    <source>
        <dbReference type="EMBL" id="CAK0857351.1"/>
    </source>
</evidence>
<keyword evidence="3" id="KW-1185">Reference proteome</keyword>
<evidence type="ECO:0000313" key="3">
    <source>
        <dbReference type="Proteomes" id="UP001189429"/>
    </source>
</evidence>
<feature type="region of interest" description="Disordered" evidence="1">
    <location>
        <begin position="533"/>
        <end position="554"/>
    </location>
</feature>
<accession>A0ABN9UD12</accession>
<feature type="compositionally biased region" description="Polar residues" evidence="1">
    <location>
        <begin position="25"/>
        <end position="44"/>
    </location>
</feature>
<dbReference type="EMBL" id="CAUYUJ010015723">
    <property type="protein sequence ID" value="CAK0857351.1"/>
    <property type="molecule type" value="Genomic_DNA"/>
</dbReference>